<dbReference type="PROSITE" id="PS51257">
    <property type="entry name" value="PROKAR_LIPOPROTEIN"/>
    <property type="match status" value="1"/>
</dbReference>
<accession>A0A1X7ALK3</accession>
<feature type="chain" id="PRO_5013095405" evidence="1">
    <location>
        <begin position="31"/>
        <end position="288"/>
    </location>
</feature>
<dbReference type="RefSeq" id="WP_133060471.1">
    <property type="nucleotide sequence ID" value="NZ_CBCSCN010000002.1"/>
</dbReference>
<evidence type="ECO:0000256" key="1">
    <source>
        <dbReference type="SAM" id="SignalP"/>
    </source>
</evidence>
<proteinExistence type="predicted"/>
<organism evidence="2 3">
    <name type="scientific">Parendozoicomonas haliclonae</name>
    <dbReference type="NCBI Taxonomy" id="1960125"/>
    <lineage>
        <taxon>Bacteria</taxon>
        <taxon>Pseudomonadati</taxon>
        <taxon>Pseudomonadota</taxon>
        <taxon>Gammaproteobacteria</taxon>
        <taxon>Oceanospirillales</taxon>
        <taxon>Endozoicomonadaceae</taxon>
        <taxon>Parendozoicomonas</taxon>
    </lineage>
</organism>
<evidence type="ECO:0000313" key="3">
    <source>
        <dbReference type="Proteomes" id="UP000196573"/>
    </source>
</evidence>
<keyword evidence="3" id="KW-1185">Reference proteome</keyword>
<keyword evidence="1" id="KW-0732">Signal</keyword>
<gene>
    <name evidence="2" type="ORF">EHSB41UT_02065</name>
</gene>
<dbReference type="AlphaFoldDB" id="A0A1X7ALK3"/>
<evidence type="ECO:0000313" key="2">
    <source>
        <dbReference type="EMBL" id="SMA46034.1"/>
    </source>
</evidence>
<dbReference type="Proteomes" id="UP000196573">
    <property type="component" value="Unassembled WGS sequence"/>
</dbReference>
<dbReference type="EMBL" id="FWPT01000004">
    <property type="protein sequence ID" value="SMA46034.1"/>
    <property type="molecule type" value="Genomic_DNA"/>
</dbReference>
<name>A0A1X7ALK3_9GAMM</name>
<protein>
    <submittedName>
        <fullName evidence="2">Uncharacterized protein</fullName>
    </submittedName>
</protein>
<dbReference type="OrthoDB" id="6190977at2"/>
<sequence length="288" mass="31812">MSVSQRSRLLPITIAITAACLSLTALPALCDSIAPGPSGYWGSGVLVGQKGDIVTRGLFFPTKEMTFLVGSEPQSGNKGYPPETLNVSTYNQSVYDQLQAVPAEQPVVLRYVHPFPLNPFHLTESKYFVTDVNAVNQTFEQTPSYQQHGYAFDASDAGHHGSYEAGQKSGKFIHVSRWGLVFGKTCTAYLHEGGTKQVTVTKYRDESSYMYNPETGLNERVTERRPYEDTITVPNVSALNIYSEAGCRFAEDLALTMTPVTVKHSRKIIEIWNGHALTIHSMQAKSKH</sequence>
<reference evidence="2 3" key="1">
    <citation type="submission" date="2017-03" db="EMBL/GenBank/DDBJ databases">
        <authorList>
            <person name="Afonso C.L."/>
            <person name="Miller P.J."/>
            <person name="Scott M.A."/>
            <person name="Spackman E."/>
            <person name="Goraichik I."/>
            <person name="Dimitrov K.M."/>
            <person name="Suarez D.L."/>
            <person name="Swayne D.E."/>
        </authorList>
    </citation>
    <scope>NUCLEOTIDE SEQUENCE [LARGE SCALE GENOMIC DNA]</scope>
    <source>
        <strain evidence="2">SB41UT1</strain>
    </source>
</reference>
<feature type="signal peptide" evidence="1">
    <location>
        <begin position="1"/>
        <end position="30"/>
    </location>
</feature>